<feature type="compositionally biased region" description="Pro residues" evidence="1">
    <location>
        <begin position="1"/>
        <end position="14"/>
    </location>
</feature>
<dbReference type="AlphaFoldDB" id="A0A9P5MRF4"/>
<sequence length="261" mass="26561">MVPMGPLPPGPQPMPGTGSVRGPLPMAGGQPPPNGFGVPPTMHQMGMGPGPMTPMHAMSPGMGHGPPMGVMNPQQMAQSQMLYQNQYRPGLMNPHKGNPNMPVPPLDPQSQAHLRGGPGPNRVTGPLVPTQSGQPPKGMGGSMPPPGQPGMSGPSKPGGKDGESELNAPLNPAGSGPTTGPLHNNTPMNSQRPPTASAPLPTPAPPPAPGPGSMGELFDMTDMFGNTGGDFDFGAGPLSDMELWFDPAAVQAAHEGSMDMK</sequence>
<organism evidence="2 3">
    <name type="scientific">Russula ochroleuca</name>
    <dbReference type="NCBI Taxonomy" id="152965"/>
    <lineage>
        <taxon>Eukaryota</taxon>
        <taxon>Fungi</taxon>
        <taxon>Dikarya</taxon>
        <taxon>Basidiomycota</taxon>
        <taxon>Agaricomycotina</taxon>
        <taxon>Agaricomycetes</taxon>
        <taxon>Russulales</taxon>
        <taxon>Russulaceae</taxon>
        <taxon>Russula</taxon>
    </lineage>
</organism>
<comment type="caution">
    <text evidence="2">The sequence shown here is derived from an EMBL/GenBank/DDBJ whole genome shotgun (WGS) entry which is preliminary data.</text>
</comment>
<evidence type="ECO:0000256" key="1">
    <source>
        <dbReference type="SAM" id="MobiDB-lite"/>
    </source>
</evidence>
<protein>
    <submittedName>
        <fullName evidence="2">Uncharacterized protein</fullName>
    </submittedName>
</protein>
<feature type="region of interest" description="Disordered" evidence="1">
    <location>
        <begin position="1"/>
        <end position="36"/>
    </location>
</feature>
<dbReference type="Proteomes" id="UP000759537">
    <property type="component" value="Unassembled WGS sequence"/>
</dbReference>
<accession>A0A9P5MRF4</accession>
<feature type="region of interest" description="Disordered" evidence="1">
    <location>
        <begin position="88"/>
        <end position="220"/>
    </location>
</feature>
<evidence type="ECO:0000313" key="3">
    <source>
        <dbReference type="Proteomes" id="UP000759537"/>
    </source>
</evidence>
<keyword evidence="3" id="KW-1185">Reference proteome</keyword>
<dbReference type="EMBL" id="WHVB01000016">
    <property type="protein sequence ID" value="KAF8475289.1"/>
    <property type="molecule type" value="Genomic_DNA"/>
</dbReference>
<feature type="compositionally biased region" description="Pro residues" evidence="1">
    <location>
        <begin position="200"/>
        <end position="210"/>
    </location>
</feature>
<dbReference type="OrthoDB" id="3266523at2759"/>
<name>A0A9P5MRF4_9AGAM</name>
<proteinExistence type="predicted"/>
<gene>
    <name evidence="2" type="ORF">DFH94DRAFT_118928</name>
</gene>
<feature type="compositionally biased region" description="Polar residues" evidence="1">
    <location>
        <begin position="176"/>
        <end position="192"/>
    </location>
</feature>
<reference evidence="2" key="2">
    <citation type="journal article" date="2020" name="Nat. Commun.">
        <title>Large-scale genome sequencing of mycorrhizal fungi provides insights into the early evolution of symbiotic traits.</title>
        <authorList>
            <person name="Miyauchi S."/>
            <person name="Kiss E."/>
            <person name="Kuo A."/>
            <person name="Drula E."/>
            <person name="Kohler A."/>
            <person name="Sanchez-Garcia M."/>
            <person name="Morin E."/>
            <person name="Andreopoulos B."/>
            <person name="Barry K.W."/>
            <person name="Bonito G."/>
            <person name="Buee M."/>
            <person name="Carver A."/>
            <person name="Chen C."/>
            <person name="Cichocki N."/>
            <person name="Clum A."/>
            <person name="Culley D."/>
            <person name="Crous P.W."/>
            <person name="Fauchery L."/>
            <person name="Girlanda M."/>
            <person name="Hayes R.D."/>
            <person name="Keri Z."/>
            <person name="LaButti K."/>
            <person name="Lipzen A."/>
            <person name="Lombard V."/>
            <person name="Magnuson J."/>
            <person name="Maillard F."/>
            <person name="Murat C."/>
            <person name="Nolan M."/>
            <person name="Ohm R.A."/>
            <person name="Pangilinan J."/>
            <person name="Pereira M.F."/>
            <person name="Perotto S."/>
            <person name="Peter M."/>
            <person name="Pfister S."/>
            <person name="Riley R."/>
            <person name="Sitrit Y."/>
            <person name="Stielow J.B."/>
            <person name="Szollosi G."/>
            <person name="Zifcakova L."/>
            <person name="Stursova M."/>
            <person name="Spatafora J.W."/>
            <person name="Tedersoo L."/>
            <person name="Vaario L.M."/>
            <person name="Yamada A."/>
            <person name="Yan M."/>
            <person name="Wang P."/>
            <person name="Xu J."/>
            <person name="Bruns T."/>
            <person name="Baldrian P."/>
            <person name="Vilgalys R."/>
            <person name="Dunand C."/>
            <person name="Henrissat B."/>
            <person name="Grigoriev I.V."/>
            <person name="Hibbett D."/>
            <person name="Nagy L.G."/>
            <person name="Martin F.M."/>
        </authorList>
    </citation>
    <scope>NUCLEOTIDE SEQUENCE</scope>
    <source>
        <strain evidence="2">Prilba</strain>
    </source>
</reference>
<evidence type="ECO:0000313" key="2">
    <source>
        <dbReference type="EMBL" id="KAF8475289.1"/>
    </source>
</evidence>
<reference evidence="2" key="1">
    <citation type="submission" date="2019-10" db="EMBL/GenBank/DDBJ databases">
        <authorList>
            <consortium name="DOE Joint Genome Institute"/>
            <person name="Kuo A."/>
            <person name="Miyauchi S."/>
            <person name="Kiss E."/>
            <person name="Drula E."/>
            <person name="Kohler A."/>
            <person name="Sanchez-Garcia M."/>
            <person name="Andreopoulos B."/>
            <person name="Barry K.W."/>
            <person name="Bonito G."/>
            <person name="Buee M."/>
            <person name="Carver A."/>
            <person name="Chen C."/>
            <person name="Cichocki N."/>
            <person name="Clum A."/>
            <person name="Culley D."/>
            <person name="Crous P.W."/>
            <person name="Fauchery L."/>
            <person name="Girlanda M."/>
            <person name="Hayes R."/>
            <person name="Keri Z."/>
            <person name="LaButti K."/>
            <person name="Lipzen A."/>
            <person name="Lombard V."/>
            <person name="Magnuson J."/>
            <person name="Maillard F."/>
            <person name="Morin E."/>
            <person name="Murat C."/>
            <person name="Nolan M."/>
            <person name="Ohm R."/>
            <person name="Pangilinan J."/>
            <person name="Pereira M."/>
            <person name="Perotto S."/>
            <person name="Peter M."/>
            <person name="Riley R."/>
            <person name="Sitrit Y."/>
            <person name="Stielow B."/>
            <person name="Szollosi G."/>
            <person name="Zifcakova L."/>
            <person name="Stursova M."/>
            <person name="Spatafora J.W."/>
            <person name="Tedersoo L."/>
            <person name="Vaario L.-M."/>
            <person name="Yamada A."/>
            <person name="Yan M."/>
            <person name="Wang P."/>
            <person name="Xu J."/>
            <person name="Bruns T."/>
            <person name="Baldrian P."/>
            <person name="Vilgalys R."/>
            <person name="Henrissat B."/>
            <person name="Grigoriev I.V."/>
            <person name="Hibbett D."/>
            <person name="Nagy L.G."/>
            <person name="Martin F.M."/>
        </authorList>
    </citation>
    <scope>NUCLEOTIDE SEQUENCE</scope>
    <source>
        <strain evidence="2">Prilba</strain>
    </source>
</reference>